<protein>
    <submittedName>
        <fullName evidence="2">Uncharacterized protein</fullName>
    </submittedName>
</protein>
<proteinExistence type="predicted"/>
<accession>A0A0X3PY50</accession>
<sequence>MDDDITQPNASTENIQCPSPPTICTDREQDDLVINAVNNVVGGSTEETYIFDVVSARDVNNCADSDDWSPPHSEEIRKISEEDFRAPPVRPTKSRISRPPPPSISLFPPTIISTSKASLRDSKYGPRWSYPGVGLQYSNKEYIIQLSLPTCDTTCQLVISFYRLNSAIANRDAWNSWCKSHKMPEMGAAFREFHHAHRVGSEKRQLQAVRHKFNVDLAVSDIYTSPMSNRMHRVTIFAQTKDTAVTAMASLLSSLPTDLQGKSIVAIDHVFADSRSMRPPMFSFVSQ</sequence>
<reference evidence="2" key="1">
    <citation type="submission" date="2016-01" db="EMBL/GenBank/DDBJ databases">
        <title>Reference transcriptome for the parasite Schistocephalus solidus: insights into the molecular evolution of parasitism.</title>
        <authorList>
            <person name="Hebert F.O."/>
            <person name="Grambauer S."/>
            <person name="Barber I."/>
            <person name="Landry C.R."/>
            <person name="Aubin-Horth N."/>
        </authorList>
    </citation>
    <scope>NUCLEOTIDE SEQUENCE</scope>
</reference>
<name>A0A0X3PY50_SCHSO</name>
<gene>
    <name evidence="2" type="ORF">TR117186</name>
</gene>
<dbReference type="EMBL" id="GEEE01007125">
    <property type="protein sequence ID" value="JAP56100.1"/>
    <property type="molecule type" value="Transcribed_RNA"/>
</dbReference>
<organism evidence="2">
    <name type="scientific">Schistocephalus solidus</name>
    <name type="common">Tapeworm</name>
    <dbReference type="NCBI Taxonomy" id="70667"/>
    <lineage>
        <taxon>Eukaryota</taxon>
        <taxon>Metazoa</taxon>
        <taxon>Spiralia</taxon>
        <taxon>Lophotrochozoa</taxon>
        <taxon>Platyhelminthes</taxon>
        <taxon>Cestoda</taxon>
        <taxon>Eucestoda</taxon>
        <taxon>Diphyllobothriidea</taxon>
        <taxon>Diphyllobothriidae</taxon>
        <taxon>Schistocephalus</taxon>
    </lineage>
</organism>
<feature type="region of interest" description="Disordered" evidence="1">
    <location>
        <begin position="1"/>
        <end position="23"/>
    </location>
</feature>
<evidence type="ECO:0000313" key="2">
    <source>
        <dbReference type="EMBL" id="JAP56100.1"/>
    </source>
</evidence>
<feature type="region of interest" description="Disordered" evidence="1">
    <location>
        <begin position="79"/>
        <end position="101"/>
    </location>
</feature>
<evidence type="ECO:0000256" key="1">
    <source>
        <dbReference type="SAM" id="MobiDB-lite"/>
    </source>
</evidence>
<feature type="compositionally biased region" description="Polar residues" evidence="1">
    <location>
        <begin position="1"/>
        <end position="17"/>
    </location>
</feature>
<dbReference type="AlphaFoldDB" id="A0A0X3PY50"/>